<name>A0A3S4QQR0_9ACAR</name>
<protein>
    <submittedName>
        <fullName evidence="4">SRA stem-loop-interacting RNA-binding protein: mitochondrial-like isoform X2</fullName>
    </submittedName>
</protein>
<dbReference type="InterPro" id="IPR035979">
    <property type="entry name" value="RBD_domain_sf"/>
</dbReference>
<evidence type="ECO:0000256" key="1">
    <source>
        <dbReference type="ARBA" id="ARBA00022884"/>
    </source>
</evidence>
<evidence type="ECO:0000259" key="3">
    <source>
        <dbReference type="PROSITE" id="PS50102"/>
    </source>
</evidence>
<comment type="caution">
    <text evidence="4">The sequence shown here is derived from an EMBL/GenBank/DDBJ whole genome shotgun (WGS) entry which is preliminary data.</text>
</comment>
<dbReference type="SMART" id="SM00360">
    <property type="entry name" value="RRM"/>
    <property type="match status" value="1"/>
</dbReference>
<dbReference type="Gene3D" id="3.30.70.330">
    <property type="match status" value="1"/>
</dbReference>
<evidence type="ECO:0000313" key="4">
    <source>
        <dbReference type="EMBL" id="RWS06554.1"/>
    </source>
</evidence>
<dbReference type="InterPro" id="IPR012677">
    <property type="entry name" value="Nucleotide-bd_a/b_plait_sf"/>
</dbReference>
<dbReference type="EMBL" id="NCKU01004025">
    <property type="protein sequence ID" value="RWS06554.1"/>
    <property type="molecule type" value="Genomic_DNA"/>
</dbReference>
<evidence type="ECO:0000256" key="2">
    <source>
        <dbReference type="PROSITE-ProRule" id="PRU00176"/>
    </source>
</evidence>
<dbReference type="InterPro" id="IPR000504">
    <property type="entry name" value="RRM_dom"/>
</dbReference>
<feature type="domain" description="RRM" evidence="3">
    <location>
        <begin position="3"/>
        <end position="87"/>
    </location>
</feature>
<proteinExistence type="predicted"/>
<dbReference type="Pfam" id="PF00076">
    <property type="entry name" value="RRM_1"/>
    <property type="match status" value="1"/>
</dbReference>
<dbReference type="STRING" id="1965070.A0A3S4QQR0"/>
<dbReference type="OrthoDB" id="6415004at2759"/>
<keyword evidence="1 2" id="KW-0694">RNA-binding</keyword>
<dbReference type="SUPFAM" id="SSF54928">
    <property type="entry name" value="RNA-binding domain, RBD"/>
    <property type="match status" value="1"/>
</dbReference>
<evidence type="ECO:0000313" key="5">
    <source>
        <dbReference type="Proteomes" id="UP000285301"/>
    </source>
</evidence>
<organism evidence="4 5">
    <name type="scientific">Dinothrombium tinctorium</name>
    <dbReference type="NCBI Taxonomy" id="1965070"/>
    <lineage>
        <taxon>Eukaryota</taxon>
        <taxon>Metazoa</taxon>
        <taxon>Ecdysozoa</taxon>
        <taxon>Arthropoda</taxon>
        <taxon>Chelicerata</taxon>
        <taxon>Arachnida</taxon>
        <taxon>Acari</taxon>
        <taxon>Acariformes</taxon>
        <taxon>Trombidiformes</taxon>
        <taxon>Prostigmata</taxon>
        <taxon>Anystina</taxon>
        <taxon>Parasitengona</taxon>
        <taxon>Trombidioidea</taxon>
        <taxon>Trombidiidae</taxon>
        <taxon>Dinothrombium</taxon>
    </lineage>
</organism>
<accession>A0A3S4QQR0</accession>
<dbReference type="Proteomes" id="UP000285301">
    <property type="component" value="Unassembled WGS sequence"/>
</dbReference>
<keyword evidence="5" id="KW-1185">Reference proteome</keyword>
<dbReference type="PROSITE" id="PS50102">
    <property type="entry name" value="RRM"/>
    <property type="match status" value="1"/>
</dbReference>
<dbReference type="PANTHER" id="PTHR15241:SF304">
    <property type="entry name" value="RRM DOMAIN-CONTAINING PROTEIN"/>
    <property type="match status" value="1"/>
</dbReference>
<reference evidence="4 5" key="1">
    <citation type="journal article" date="2018" name="Gigascience">
        <title>Genomes of trombidid mites reveal novel predicted allergens and laterally-transferred genes associated with secondary metabolism.</title>
        <authorList>
            <person name="Dong X."/>
            <person name="Chaisiri K."/>
            <person name="Xia D."/>
            <person name="Armstrong S.D."/>
            <person name="Fang Y."/>
            <person name="Donnelly M.J."/>
            <person name="Kadowaki T."/>
            <person name="McGarry J.W."/>
            <person name="Darby A.C."/>
            <person name="Makepeace B.L."/>
        </authorList>
    </citation>
    <scope>NUCLEOTIDE SEQUENCE [LARGE SCALE GENOMIC DNA]</scope>
    <source>
        <strain evidence="4">UoL-WK</strain>
    </source>
</reference>
<gene>
    <name evidence="4" type="ORF">B4U79_16199</name>
</gene>
<dbReference type="GO" id="GO:0003723">
    <property type="term" value="F:RNA binding"/>
    <property type="evidence" value="ECO:0007669"/>
    <property type="project" value="UniProtKB-UniRule"/>
</dbReference>
<dbReference type="AlphaFoldDB" id="A0A3S4QQR0"/>
<dbReference type="PANTHER" id="PTHR15241">
    <property type="entry name" value="TRANSFORMER-2-RELATED"/>
    <property type="match status" value="1"/>
</dbReference>
<sequence length="87" mass="9903">MRFSVLVRRIPWTVSTVELREHFSQFGKVVRVNIPYDKSKGLHSGYGFVTFNSQNAYKSALSERHVLEGGIMTVFPGKDSQPVENDE</sequence>